<dbReference type="KEGG" id="goe:100904531"/>
<dbReference type="CTD" id="32990"/>
<dbReference type="AlphaFoldDB" id="A0AAJ6VZR6"/>
<keyword evidence="4" id="KW-0963">Cytoplasm</keyword>
<evidence type="ECO:0000256" key="8">
    <source>
        <dbReference type="ARBA" id="ARBA00023212"/>
    </source>
</evidence>
<dbReference type="InterPro" id="IPR001715">
    <property type="entry name" value="CH_dom"/>
</dbReference>
<evidence type="ECO:0000259" key="9">
    <source>
        <dbReference type="PROSITE" id="PS50021"/>
    </source>
</evidence>
<dbReference type="Proteomes" id="UP000694867">
    <property type="component" value="Unplaced"/>
</dbReference>
<dbReference type="GO" id="GO:0003779">
    <property type="term" value="F:actin binding"/>
    <property type="evidence" value="ECO:0007669"/>
    <property type="project" value="UniProtKB-KW"/>
</dbReference>
<dbReference type="InterPro" id="IPR036872">
    <property type="entry name" value="CH_dom_sf"/>
</dbReference>
<name>A0AAJ6VZR6_9ACAR</name>
<dbReference type="GeneID" id="100904531"/>
<dbReference type="Gene3D" id="1.10.418.10">
    <property type="entry name" value="Calponin-like domain"/>
    <property type="match status" value="2"/>
</dbReference>
<dbReference type="GO" id="GO:0030017">
    <property type="term" value="C:sarcomere"/>
    <property type="evidence" value="ECO:0007669"/>
    <property type="project" value="UniProtKB-SubCell"/>
</dbReference>
<dbReference type="CDD" id="cd21304">
    <property type="entry name" value="CH_PARVA_B_rpt1"/>
    <property type="match status" value="1"/>
</dbReference>
<dbReference type="PANTHER" id="PTHR12114">
    <property type="entry name" value="PARVIN"/>
    <property type="match status" value="1"/>
</dbReference>
<accession>A0AAJ6VZR6</accession>
<dbReference type="Pfam" id="PF00307">
    <property type="entry name" value="CH"/>
    <property type="match status" value="2"/>
</dbReference>
<evidence type="ECO:0000313" key="11">
    <source>
        <dbReference type="RefSeq" id="XP_003747634.1"/>
    </source>
</evidence>
<evidence type="ECO:0000256" key="5">
    <source>
        <dbReference type="ARBA" id="ARBA00022737"/>
    </source>
</evidence>
<dbReference type="GO" id="GO:0030036">
    <property type="term" value="P:actin cytoskeleton organization"/>
    <property type="evidence" value="ECO:0007669"/>
    <property type="project" value="InterPro"/>
</dbReference>
<sequence>MASPQPKSPKPVHSPKKKEESFLDYLGTLGRRKKIKEVEDLRIEESKAIDYEGRILDSEILPEDCHLEEGEERAVIERESYESASFQELVKILIEWINDELAPNRILVKSIEEDLYDGQVLHKLLETLSGARIDCVEMTQSNEGQREKLKVVLEKASQALGVPTWGQGLKWSVDAIHSKNVVAIVHLLVSLARHFRAPVRARLPENVIVSVVSVTKRNGQLIPAKVQEQLTTTYDEYGMKVERDAFDQLFDQAPEKLSVVKKSLLTFVNKHLSKINFEITDLDKQFHDGINLALLMGLLEGYFIPLHNLSLTPEAFDQKVNNVAFAFGLMKDAGLPKPKARPEDIVNYDLKSTLRVLYNIFSQYKNSP</sequence>
<dbReference type="GO" id="GO:0030031">
    <property type="term" value="P:cell projection assembly"/>
    <property type="evidence" value="ECO:0007669"/>
    <property type="project" value="TreeGrafter"/>
</dbReference>
<dbReference type="PROSITE" id="PS50021">
    <property type="entry name" value="CH"/>
    <property type="match status" value="2"/>
</dbReference>
<keyword evidence="10" id="KW-1185">Reference proteome</keyword>
<dbReference type="SUPFAM" id="SSF47576">
    <property type="entry name" value="Calponin-homology domain, CH-domain"/>
    <property type="match status" value="1"/>
</dbReference>
<comment type="subcellular location">
    <subcellularLocation>
        <location evidence="2">Cytoplasm</location>
        <location evidence="2">Cytoskeleton</location>
    </subcellularLocation>
    <subcellularLocation>
        <location evidence="1">Cytoplasm</location>
        <location evidence="1">Myofibril</location>
        <location evidence="1">Sarcomere</location>
    </subcellularLocation>
</comment>
<reference evidence="11" key="1">
    <citation type="submission" date="2025-08" db="UniProtKB">
        <authorList>
            <consortium name="RefSeq"/>
        </authorList>
    </citation>
    <scope>IDENTIFICATION</scope>
</reference>
<keyword evidence="7" id="KW-0009">Actin-binding</keyword>
<dbReference type="GO" id="GO:0005925">
    <property type="term" value="C:focal adhesion"/>
    <property type="evidence" value="ECO:0007669"/>
    <property type="project" value="TreeGrafter"/>
</dbReference>
<dbReference type="GO" id="GO:0034446">
    <property type="term" value="P:substrate adhesion-dependent cell spreading"/>
    <property type="evidence" value="ECO:0007669"/>
    <property type="project" value="TreeGrafter"/>
</dbReference>
<dbReference type="InterPro" id="IPR028433">
    <property type="entry name" value="Parvin"/>
</dbReference>
<keyword evidence="8" id="KW-0206">Cytoskeleton</keyword>
<feature type="domain" description="Calponin-homology (CH)" evidence="9">
    <location>
        <begin position="87"/>
        <end position="196"/>
    </location>
</feature>
<evidence type="ECO:0000256" key="6">
    <source>
        <dbReference type="ARBA" id="ARBA00022889"/>
    </source>
</evidence>
<dbReference type="GO" id="GO:0071963">
    <property type="term" value="P:establishment or maintenance of cell polarity regulating cell shape"/>
    <property type="evidence" value="ECO:0007669"/>
    <property type="project" value="TreeGrafter"/>
</dbReference>
<dbReference type="PANTHER" id="PTHR12114:SF4">
    <property type="entry name" value="GH23568P"/>
    <property type="match status" value="1"/>
</dbReference>
<evidence type="ECO:0000313" key="10">
    <source>
        <dbReference type="Proteomes" id="UP000694867"/>
    </source>
</evidence>
<evidence type="ECO:0000256" key="1">
    <source>
        <dbReference type="ARBA" id="ARBA00004204"/>
    </source>
</evidence>
<evidence type="ECO:0000256" key="3">
    <source>
        <dbReference type="ARBA" id="ARBA00005666"/>
    </source>
</evidence>
<evidence type="ECO:0000256" key="4">
    <source>
        <dbReference type="ARBA" id="ARBA00022490"/>
    </source>
</evidence>
<evidence type="ECO:0000256" key="2">
    <source>
        <dbReference type="ARBA" id="ARBA00004245"/>
    </source>
</evidence>
<gene>
    <name evidence="11" type="primary">LOC100904531</name>
</gene>
<dbReference type="FunFam" id="1.10.418.10:FF:000015">
    <property type="entry name" value="Parvin beta"/>
    <property type="match status" value="1"/>
</dbReference>
<dbReference type="FunFam" id="1.10.418.10:FF:000011">
    <property type="entry name" value="Parvin, beta"/>
    <property type="match status" value="1"/>
</dbReference>
<proteinExistence type="inferred from homology"/>
<organism evidence="10 11">
    <name type="scientific">Galendromus occidentalis</name>
    <name type="common">western predatory mite</name>
    <dbReference type="NCBI Taxonomy" id="34638"/>
    <lineage>
        <taxon>Eukaryota</taxon>
        <taxon>Metazoa</taxon>
        <taxon>Ecdysozoa</taxon>
        <taxon>Arthropoda</taxon>
        <taxon>Chelicerata</taxon>
        <taxon>Arachnida</taxon>
        <taxon>Acari</taxon>
        <taxon>Parasitiformes</taxon>
        <taxon>Mesostigmata</taxon>
        <taxon>Gamasina</taxon>
        <taxon>Phytoseioidea</taxon>
        <taxon>Phytoseiidae</taxon>
        <taxon>Typhlodrominae</taxon>
        <taxon>Galendromus</taxon>
    </lineage>
</organism>
<protein>
    <submittedName>
        <fullName evidence="11">Beta-parvin</fullName>
    </submittedName>
</protein>
<feature type="domain" description="Calponin-homology (CH)" evidence="9">
    <location>
        <begin position="258"/>
        <end position="365"/>
    </location>
</feature>
<evidence type="ECO:0000256" key="7">
    <source>
        <dbReference type="ARBA" id="ARBA00023203"/>
    </source>
</evidence>
<keyword evidence="5" id="KW-0677">Repeat</keyword>
<dbReference type="PIRSF" id="PIRSF039131">
    <property type="entry name" value="Parvin"/>
    <property type="match status" value="1"/>
</dbReference>
<comment type="similarity">
    <text evidence="3">Belongs to the parvin family.</text>
</comment>
<dbReference type="GO" id="GO:0015629">
    <property type="term" value="C:actin cytoskeleton"/>
    <property type="evidence" value="ECO:0007669"/>
    <property type="project" value="TreeGrafter"/>
</dbReference>
<dbReference type="RefSeq" id="XP_003747634.1">
    <property type="nucleotide sequence ID" value="XM_003747586.1"/>
</dbReference>
<keyword evidence="6" id="KW-0130">Cell adhesion</keyword>
<dbReference type="CDD" id="cd21306">
    <property type="entry name" value="CH_PARVA_B_rpt2"/>
    <property type="match status" value="1"/>
</dbReference>